<feature type="compositionally biased region" description="Basic and acidic residues" evidence="1">
    <location>
        <begin position="47"/>
        <end position="56"/>
    </location>
</feature>
<evidence type="ECO:0000256" key="1">
    <source>
        <dbReference type="SAM" id="MobiDB-lite"/>
    </source>
</evidence>
<dbReference type="Proteomes" id="UP001432027">
    <property type="component" value="Unassembled WGS sequence"/>
</dbReference>
<name>A0AAV5SUS7_9BILA</name>
<evidence type="ECO:0000313" key="2">
    <source>
        <dbReference type="EMBL" id="GMS85838.1"/>
    </source>
</evidence>
<gene>
    <name evidence="2" type="ORF">PENTCL1PPCAC_8013</name>
</gene>
<dbReference type="EMBL" id="BTSX01000002">
    <property type="protein sequence ID" value="GMS85838.1"/>
    <property type="molecule type" value="Genomic_DNA"/>
</dbReference>
<dbReference type="AlphaFoldDB" id="A0AAV5SUS7"/>
<proteinExistence type="predicted"/>
<evidence type="ECO:0000313" key="3">
    <source>
        <dbReference type="Proteomes" id="UP001432027"/>
    </source>
</evidence>
<comment type="caution">
    <text evidence="2">The sequence shown here is derived from an EMBL/GenBank/DDBJ whole genome shotgun (WGS) entry which is preliminary data.</text>
</comment>
<feature type="compositionally biased region" description="Acidic residues" evidence="1">
    <location>
        <begin position="63"/>
        <end position="74"/>
    </location>
</feature>
<organism evidence="2 3">
    <name type="scientific">Pristionchus entomophagus</name>
    <dbReference type="NCBI Taxonomy" id="358040"/>
    <lineage>
        <taxon>Eukaryota</taxon>
        <taxon>Metazoa</taxon>
        <taxon>Ecdysozoa</taxon>
        <taxon>Nematoda</taxon>
        <taxon>Chromadorea</taxon>
        <taxon>Rhabditida</taxon>
        <taxon>Rhabditina</taxon>
        <taxon>Diplogasteromorpha</taxon>
        <taxon>Diplogasteroidea</taxon>
        <taxon>Neodiplogasteridae</taxon>
        <taxon>Pristionchus</taxon>
    </lineage>
</organism>
<protein>
    <submittedName>
        <fullName evidence="2">Uncharacterized protein</fullName>
    </submittedName>
</protein>
<dbReference type="AntiFam" id="ANF00085">
    <property type="entry name" value="Shadow ORF (opposite pacL)"/>
</dbReference>
<feature type="non-terminal residue" evidence="2">
    <location>
        <position position="216"/>
    </location>
</feature>
<sequence>ADGRRGSQGLDGLQVLHQTVLRGHPLGGEGEAHGNCGDETFRHVGHDDTCREHDGGEPVVSEGEGDDEEGDTEEDSHSRDEMDEVLDLTGDGSHASVQSRGQMRDATHDGVVTRVDHDSFARSLDCVGGEEGDVAGLERVLIRAFSIARLRLRFSSERGVVNLESEGGNDSDISGHSITSLHFHDVSHHQFLTADLLLLPITHHRGELRNHVLERV</sequence>
<keyword evidence="3" id="KW-1185">Reference proteome</keyword>
<feature type="region of interest" description="Disordered" evidence="1">
    <location>
        <begin position="47"/>
        <end position="81"/>
    </location>
</feature>
<reference evidence="2" key="1">
    <citation type="submission" date="2023-10" db="EMBL/GenBank/DDBJ databases">
        <title>Genome assembly of Pristionchus species.</title>
        <authorList>
            <person name="Yoshida K."/>
            <person name="Sommer R.J."/>
        </authorList>
    </citation>
    <scope>NUCLEOTIDE SEQUENCE</scope>
    <source>
        <strain evidence="2">RS0144</strain>
    </source>
</reference>
<accession>A0AAV5SUS7</accession>
<feature type="non-terminal residue" evidence="2">
    <location>
        <position position="1"/>
    </location>
</feature>